<dbReference type="AlphaFoldDB" id="A0AAV7HLG7"/>
<keyword evidence="1" id="KW-1133">Transmembrane helix</keyword>
<evidence type="ECO:0000256" key="1">
    <source>
        <dbReference type="SAM" id="Phobius"/>
    </source>
</evidence>
<protein>
    <submittedName>
        <fullName evidence="2">Uncharacterized protein</fullName>
    </submittedName>
</protein>
<keyword evidence="3" id="KW-1185">Reference proteome</keyword>
<accession>A0AAV7HLG7</accession>
<keyword evidence="1" id="KW-0812">Transmembrane</keyword>
<comment type="caution">
    <text evidence="2">The sequence shown here is derived from an EMBL/GenBank/DDBJ whole genome shotgun (WGS) entry which is preliminary data.</text>
</comment>
<name>A0AAV7HLG7_DENCH</name>
<gene>
    <name evidence="2" type="ORF">IEQ34_003366</name>
</gene>
<organism evidence="2 3">
    <name type="scientific">Dendrobium chrysotoxum</name>
    <name type="common">Orchid</name>
    <dbReference type="NCBI Taxonomy" id="161865"/>
    <lineage>
        <taxon>Eukaryota</taxon>
        <taxon>Viridiplantae</taxon>
        <taxon>Streptophyta</taxon>
        <taxon>Embryophyta</taxon>
        <taxon>Tracheophyta</taxon>
        <taxon>Spermatophyta</taxon>
        <taxon>Magnoliopsida</taxon>
        <taxon>Liliopsida</taxon>
        <taxon>Asparagales</taxon>
        <taxon>Orchidaceae</taxon>
        <taxon>Epidendroideae</taxon>
        <taxon>Malaxideae</taxon>
        <taxon>Dendrobiinae</taxon>
        <taxon>Dendrobium</taxon>
    </lineage>
</organism>
<keyword evidence="1" id="KW-0472">Membrane</keyword>
<evidence type="ECO:0000313" key="2">
    <source>
        <dbReference type="EMBL" id="KAH0468333.1"/>
    </source>
</evidence>
<proteinExistence type="predicted"/>
<evidence type="ECO:0000313" key="3">
    <source>
        <dbReference type="Proteomes" id="UP000775213"/>
    </source>
</evidence>
<sequence>MVVMITGDLQLEAQFFSTSDNPQVIWIGDDRSSEVLGQLYAKLAYFLAMGMMVGACVVLEVNCFLVESGAGEG</sequence>
<reference evidence="2 3" key="1">
    <citation type="journal article" date="2021" name="Hortic Res">
        <title>Chromosome-scale assembly of the Dendrobium chrysotoxum genome enhances the understanding of orchid evolution.</title>
        <authorList>
            <person name="Zhang Y."/>
            <person name="Zhang G.Q."/>
            <person name="Zhang D."/>
            <person name="Liu X.D."/>
            <person name="Xu X.Y."/>
            <person name="Sun W.H."/>
            <person name="Yu X."/>
            <person name="Zhu X."/>
            <person name="Wang Z.W."/>
            <person name="Zhao X."/>
            <person name="Zhong W.Y."/>
            <person name="Chen H."/>
            <person name="Yin W.L."/>
            <person name="Huang T."/>
            <person name="Niu S.C."/>
            <person name="Liu Z.J."/>
        </authorList>
    </citation>
    <scope>NUCLEOTIDE SEQUENCE [LARGE SCALE GENOMIC DNA]</scope>
    <source>
        <strain evidence="2">Lindl</strain>
    </source>
</reference>
<feature type="transmembrane region" description="Helical" evidence="1">
    <location>
        <begin position="43"/>
        <end position="66"/>
    </location>
</feature>
<dbReference type="EMBL" id="JAGFBR010000004">
    <property type="protein sequence ID" value="KAH0468333.1"/>
    <property type="molecule type" value="Genomic_DNA"/>
</dbReference>
<dbReference type="Proteomes" id="UP000775213">
    <property type="component" value="Unassembled WGS sequence"/>
</dbReference>